<name>A0A1X6N8U2_9APHY</name>
<dbReference type="SUPFAM" id="SSF53335">
    <property type="entry name" value="S-adenosyl-L-methionine-dependent methyltransferases"/>
    <property type="match status" value="1"/>
</dbReference>
<dbReference type="EMBL" id="KZ110593">
    <property type="protein sequence ID" value="OSX65058.1"/>
    <property type="molecule type" value="Genomic_DNA"/>
</dbReference>
<dbReference type="GO" id="GO:0005634">
    <property type="term" value="C:nucleus"/>
    <property type="evidence" value="ECO:0007669"/>
    <property type="project" value="TreeGrafter"/>
</dbReference>
<accession>A0A1X6N8U2</accession>
<dbReference type="PANTHER" id="PTHR14614:SF162">
    <property type="entry name" value="EXPRESSED PROTEIN"/>
    <property type="match status" value="1"/>
</dbReference>
<dbReference type="PANTHER" id="PTHR14614">
    <property type="entry name" value="HEPATOCELLULAR CARCINOMA-ASSOCIATED ANTIGEN"/>
    <property type="match status" value="1"/>
</dbReference>
<keyword evidence="2" id="KW-1185">Reference proteome</keyword>
<protein>
    <submittedName>
        <fullName evidence="1">Uncharacterized protein</fullName>
    </submittedName>
</protein>
<dbReference type="GO" id="GO:0005737">
    <property type="term" value="C:cytoplasm"/>
    <property type="evidence" value="ECO:0007669"/>
    <property type="project" value="TreeGrafter"/>
</dbReference>
<dbReference type="InterPro" id="IPR029063">
    <property type="entry name" value="SAM-dependent_MTases_sf"/>
</dbReference>
<dbReference type="InterPro" id="IPR019410">
    <property type="entry name" value="Methyltransf_16"/>
</dbReference>
<dbReference type="Proteomes" id="UP000194127">
    <property type="component" value="Unassembled WGS sequence"/>
</dbReference>
<dbReference type="Gene3D" id="3.40.50.150">
    <property type="entry name" value="Vaccinia Virus protein VP39"/>
    <property type="match status" value="1"/>
</dbReference>
<organism evidence="1 2">
    <name type="scientific">Postia placenta MAD-698-R-SB12</name>
    <dbReference type="NCBI Taxonomy" id="670580"/>
    <lineage>
        <taxon>Eukaryota</taxon>
        <taxon>Fungi</taxon>
        <taxon>Dikarya</taxon>
        <taxon>Basidiomycota</taxon>
        <taxon>Agaricomycotina</taxon>
        <taxon>Agaricomycetes</taxon>
        <taxon>Polyporales</taxon>
        <taxon>Adustoporiaceae</taxon>
        <taxon>Rhodonia</taxon>
    </lineage>
</organism>
<dbReference type="CDD" id="cd02440">
    <property type="entry name" value="AdoMet_MTases"/>
    <property type="match status" value="1"/>
</dbReference>
<gene>
    <name evidence="1" type="ORF">POSPLADRAFT_1133838</name>
</gene>
<dbReference type="GO" id="GO:0008757">
    <property type="term" value="F:S-adenosylmethionine-dependent methyltransferase activity"/>
    <property type="evidence" value="ECO:0007669"/>
    <property type="project" value="UniProtKB-ARBA"/>
</dbReference>
<evidence type="ECO:0000313" key="1">
    <source>
        <dbReference type="EMBL" id="OSX65058.1"/>
    </source>
</evidence>
<reference evidence="1 2" key="1">
    <citation type="submission" date="2017-04" db="EMBL/GenBank/DDBJ databases">
        <title>Genome Sequence of the Model Brown-Rot Fungus Postia placenta SB12.</title>
        <authorList>
            <consortium name="DOE Joint Genome Institute"/>
            <person name="Gaskell J."/>
            <person name="Kersten P."/>
            <person name="Larrondo L.F."/>
            <person name="Canessa P."/>
            <person name="Martinez D."/>
            <person name="Hibbett D."/>
            <person name="Schmoll M."/>
            <person name="Kubicek C.P."/>
            <person name="Martinez A.T."/>
            <person name="Yadav J."/>
            <person name="Master E."/>
            <person name="Magnuson J.K."/>
            <person name="James T."/>
            <person name="Yaver D."/>
            <person name="Berka R."/>
            <person name="Labutti K."/>
            <person name="Lipzen A."/>
            <person name="Aerts A."/>
            <person name="Barry K."/>
            <person name="Henrissat B."/>
            <person name="Blanchette R."/>
            <person name="Grigoriev I."/>
            <person name="Cullen D."/>
        </authorList>
    </citation>
    <scope>NUCLEOTIDE SEQUENCE [LARGE SCALE GENOMIC DNA]</scope>
    <source>
        <strain evidence="1 2">MAD-698-R-SB12</strain>
    </source>
</reference>
<dbReference type="Pfam" id="PF10294">
    <property type="entry name" value="Methyltransf_16"/>
    <property type="match status" value="1"/>
</dbReference>
<sequence length="263" mass="29198">MLAVLPAHHTKHVPLLRYPFCHSLFHLAQLDNGASNGTALWLGAQLLSWYLADNLKYKATSARRPRVVELGSGIGLSALALSAMGYDVLATDLPAVVSSVLADNISRNVSQLPLGHGTIQVRILDWSVPPEQWSWNDDTATMGPPFDLIISSDTIYSPDIISPLFRTVHALTRMSLISSPSSRPPPVYICLERRDPTLTNRALSNAENMWGFTLDRVPHKKLVRAMEKGGVTWDKVDWEGIEIWKLTLTEKVLNARVSDNIQQ</sequence>
<evidence type="ECO:0000313" key="2">
    <source>
        <dbReference type="Proteomes" id="UP000194127"/>
    </source>
</evidence>
<dbReference type="AlphaFoldDB" id="A0A1X6N8U2"/>
<dbReference type="OrthoDB" id="194386at2759"/>
<proteinExistence type="predicted"/>
<dbReference type="GeneID" id="36329352"/>
<dbReference type="RefSeq" id="XP_024341852.1">
    <property type="nucleotide sequence ID" value="XM_024484403.1"/>
</dbReference>